<feature type="region of interest" description="Disordered" evidence="6">
    <location>
        <begin position="410"/>
        <end position="434"/>
    </location>
</feature>
<sequence>MSAPSTTARPPPPSLRKDSRIIIVGSGVFGISTALWLARAGYRDVTVLDMQDTAAAGYDPKAGIDSASADINKIVRFSYGSAVDYQRLASRAAAEWDEWNRQIAASTDLPRRFAGDRSRVWLNCGALRQSPTREMTEQELLTLKSMEQEGIRDRQFRTDDEADVERARRRGWAHKLDPCRRRERFGHHKAVLDSTAGFVVAYRGCDWARHMAQKLGVKFILDSRCGKAIDIGGADDGKPTVRTADGTVHKGDLVVVAGGGWTPSLLPEVDQLLETTGGSVAMIQIPRSRKDLWDRFAPENFPVIMEPGIYSFPRDENGIVKIGFRETKNLPELREFGISSTKLCWYTDSVDNSFLVDFVPGRGGKVAVCSGGSGHGFKFLPILGQEVVKILEGRGSATPYGRLWGWRSTSPPASAAVGDAKGKTRNGLGEGEAGPRVLSKLKMASPADWVFKSGADNRSSKL</sequence>
<dbReference type="InterPro" id="IPR006076">
    <property type="entry name" value="FAD-dep_OxRdtase"/>
</dbReference>
<comment type="caution">
    <text evidence="9">The sequence shown here is derived from an EMBL/GenBank/DDBJ whole genome shotgun (WGS) entry which is preliminary data.</text>
</comment>
<keyword evidence="5" id="KW-0560">Oxidoreductase</keyword>
<organism evidence="9 10">
    <name type="scientific">Thyridium curvatum</name>
    <dbReference type="NCBI Taxonomy" id="1093900"/>
    <lineage>
        <taxon>Eukaryota</taxon>
        <taxon>Fungi</taxon>
        <taxon>Dikarya</taxon>
        <taxon>Ascomycota</taxon>
        <taxon>Pezizomycotina</taxon>
        <taxon>Sordariomycetes</taxon>
        <taxon>Sordariomycetidae</taxon>
        <taxon>Thyridiales</taxon>
        <taxon>Thyridiaceae</taxon>
        <taxon>Thyridium</taxon>
    </lineage>
</organism>
<keyword evidence="3" id="KW-0285">Flavoprotein</keyword>
<comment type="cofactor">
    <cofactor evidence="1">
        <name>FAD</name>
        <dbReference type="ChEBI" id="CHEBI:57692"/>
    </cofactor>
</comment>
<dbReference type="InterPro" id="IPR036188">
    <property type="entry name" value="FAD/NAD-bd_sf"/>
</dbReference>
<dbReference type="AlphaFoldDB" id="A0A507BFC3"/>
<keyword evidence="4" id="KW-0274">FAD</keyword>
<feature type="domain" description="Rhodanese" evidence="8">
    <location>
        <begin position="25"/>
        <end position="62"/>
    </location>
</feature>
<dbReference type="GeneID" id="41967780"/>
<evidence type="ECO:0000256" key="6">
    <source>
        <dbReference type="SAM" id="MobiDB-lite"/>
    </source>
</evidence>
<comment type="similarity">
    <text evidence="2">Belongs to the MSOX/MTOX family.</text>
</comment>
<evidence type="ECO:0000256" key="4">
    <source>
        <dbReference type="ARBA" id="ARBA00022827"/>
    </source>
</evidence>
<evidence type="ECO:0000313" key="10">
    <source>
        <dbReference type="Proteomes" id="UP000319257"/>
    </source>
</evidence>
<proteinExistence type="inferred from homology"/>
<evidence type="ECO:0000256" key="2">
    <source>
        <dbReference type="ARBA" id="ARBA00010989"/>
    </source>
</evidence>
<dbReference type="STRING" id="1093900.A0A507BFC3"/>
<dbReference type="GO" id="GO:0050660">
    <property type="term" value="F:flavin adenine dinucleotide binding"/>
    <property type="evidence" value="ECO:0007669"/>
    <property type="project" value="InterPro"/>
</dbReference>
<dbReference type="InterPro" id="IPR045170">
    <property type="entry name" value="MTOX"/>
</dbReference>
<feature type="transmembrane region" description="Helical" evidence="7">
    <location>
        <begin position="21"/>
        <end position="42"/>
    </location>
</feature>
<keyword evidence="7" id="KW-1133">Transmembrane helix</keyword>
<protein>
    <recommendedName>
        <fullName evidence="8">Rhodanese domain-containing protein</fullName>
    </recommendedName>
</protein>
<evidence type="ECO:0000256" key="7">
    <source>
        <dbReference type="SAM" id="Phobius"/>
    </source>
</evidence>
<dbReference type="EMBL" id="SKBQ01000001">
    <property type="protein sequence ID" value="TPX15999.1"/>
    <property type="molecule type" value="Genomic_DNA"/>
</dbReference>
<dbReference type="SUPFAM" id="SSF51905">
    <property type="entry name" value="FAD/NAD(P)-binding domain"/>
    <property type="match status" value="1"/>
</dbReference>
<dbReference type="Gene3D" id="3.50.50.60">
    <property type="entry name" value="FAD/NAD(P)-binding domain"/>
    <property type="match status" value="2"/>
</dbReference>
<dbReference type="Pfam" id="PF01266">
    <property type="entry name" value="DAO"/>
    <property type="match status" value="1"/>
</dbReference>
<dbReference type="PANTHER" id="PTHR10961:SF15">
    <property type="entry name" value="FAD DEPENDENT OXIDOREDUCTASE DOMAIN-CONTAINING PROTEIN"/>
    <property type="match status" value="1"/>
</dbReference>
<accession>A0A507BFC3</accession>
<evidence type="ECO:0000256" key="5">
    <source>
        <dbReference type="ARBA" id="ARBA00023002"/>
    </source>
</evidence>
<dbReference type="Proteomes" id="UP000319257">
    <property type="component" value="Unassembled WGS sequence"/>
</dbReference>
<dbReference type="PROSITE" id="PS50206">
    <property type="entry name" value="RHODANESE_3"/>
    <property type="match status" value="1"/>
</dbReference>
<keyword evidence="7" id="KW-0812">Transmembrane</keyword>
<dbReference type="Gene3D" id="3.30.9.10">
    <property type="entry name" value="D-Amino Acid Oxidase, subunit A, domain 2"/>
    <property type="match status" value="2"/>
</dbReference>
<evidence type="ECO:0000313" key="9">
    <source>
        <dbReference type="EMBL" id="TPX15999.1"/>
    </source>
</evidence>
<keyword evidence="10" id="KW-1185">Reference proteome</keyword>
<dbReference type="GO" id="GO:0008115">
    <property type="term" value="F:sarcosine oxidase activity"/>
    <property type="evidence" value="ECO:0007669"/>
    <property type="project" value="TreeGrafter"/>
</dbReference>
<evidence type="ECO:0000256" key="3">
    <source>
        <dbReference type="ARBA" id="ARBA00022630"/>
    </source>
</evidence>
<dbReference type="RefSeq" id="XP_030997710.1">
    <property type="nucleotide sequence ID" value="XM_031137618.1"/>
</dbReference>
<reference evidence="9 10" key="1">
    <citation type="submission" date="2019-06" db="EMBL/GenBank/DDBJ databases">
        <title>Draft genome sequence of the filamentous fungus Phialemoniopsis curvata isolated from diesel fuel.</title>
        <authorList>
            <person name="Varaljay V.A."/>
            <person name="Lyon W.J."/>
            <person name="Crouch A.L."/>
            <person name="Drake C.E."/>
            <person name="Hollomon J.M."/>
            <person name="Nadeau L.J."/>
            <person name="Nunn H.S."/>
            <person name="Stevenson B.S."/>
            <person name="Bojanowski C.L."/>
            <person name="Crookes-Goodson W.J."/>
        </authorList>
    </citation>
    <scope>NUCLEOTIDE SEQUENCE [LARGE SCALE GENOMIC DNA]</scope>
    <source>
        <strain evidence="9 10">D216</strain>
    </source>
</reference>
<dbReference type="PANTHER" id="PTHR10961">
    <property type="entry name" value="PEROXISOMAL SARCOSINE OXIDASE"/>
    <property type="match status" value="1"/>
</dbReference>
<name>A0A507BFC3_9PEZI</name>
<gene>
    <name evidence="9" type="ORF">E0L32_000333</name>
</gene>
<dbReference type="OrthoDB" id="2219495at2759"/>
<dbReference type="InParanoid" id="A0A507BFC3"/>
<evidence type="ECO:0000259" key="8">
    <source>
        <dbReference type="PROSITE" id="PS50206"/>
    </source>
</evidence>
<evidence type="ECO:0000256" key="1">
    <source>
        <dbReference type="ARBA" id="ARBA00001974"/>
    </source>
</evidence>
<dbReference type="InterPro" id="IPR001763">
    <property type="entry name" value="Rhodanese-like_dom"/>
</dbReference>
<keyword evidence="7" id="KW-0472">Membrane</keyword>